<dbReference type="STRING" id="1003.SAMN04488541_1004122"/>
<dbReference type="GO" id="GO:0046872">
    <property type="term" value="F:metal ion binding"/>
    <property type="evidence" value="ECO:0007669"/>
    <property type="project" value="UniProtKB-KW"/>
</dbReference>
<evidence type="ECO:0000256" key="5">
    <source>
        <dbReference type="ARBA" id="ARBA00022759"/>
    </source>
</evidence>
<keyword evidence="11" id="KW-1133">Transmembrane helix</keyword>
<dbReference type="Proteomes" id="UP000199513">
    <property type="component" value="Unassembled WGS sequence"/>
</dbReference>
<evidence type="ECO:0000256" key="11">
    <source>
        <dbReference type="SAM" id="Phobius"/>
    </source>
</evidence>
<keyword evidence="3 10" id="KW-0540">Nuclease</keyword>
<dbReference type="EMBL" id="FONY01000004">
    <property type="protein sequence ID" value="SFE64277.1"/>
    <property type="molecule type" value="Genomic_DNA"/>
</dbReference>
<dbReference type="GO" id="GO:0016787">
    <property type="term" value="F:hydrolase activity"/>
    <property type="evidence" value="ECO:0007669"/>
    <property type="project" value="UniProtKB-KW"/>
</dbReference>
<evidence type="ECO:0000256" key="4">
    <source>
        <dbReference type="ARBA" id="ARBA00022723"/>
    </source>
</evidence>
<gene>
    <name evidence="14" type="ORF">SAMN04488541_1004122</name>
</gene>
<evidence type="ECO:0000256" key="10">
    <source>
        <dbReference type="RuleBase" id="RU366055"/>
    </source>
</evidence>
<dbReference type="InterPro" id="IPR044925">
    <property type="entry name" value="His-Me_finger_sf"/>
</dbReference>
<evidence type="ECO:0000256" key="9">
    <source>
        <dbReference type="PIRSR" id="PIRSR640255-2"/>
    </source>
</evidence>
<feature type="domain" description="ENPP1-3/EXOG-like endonuclease/phosphodiesterase" evidence="12">
    <location>
        <begin position="82"/>
        <end position="276"/>
    </location>
</feature>
<keyword evidence="11" id="KW-0812">Transmembrane</keyword>
<dbReference type="CDD" id="cd00091">
    <property type="entry name" value="NUC"/>
    <property type="match status" value="1"/>
</dbReference>
<dbReference type="InterPro" id="IPR040255">
    <property type="entry name" value="Non-specific_endonuclease"/>
</dbReference>
<name>A0A1I2C7J5_9BACT</name>
<dbReference type="InterPro" id="IPR018524">
    <property type="entry name" value="DNA/RNA_endonuclease_AS"/>
</dbReference>
<dbReference type="PANTHER" id="PTHR13966:SF5">
    <property type="entry name" value="ENDONUCLEASE G, MITOCHONDRIAL"/>
    <property type="match status" value="1"/>
</dbReference>
<evidence type="ECO:0000313" key="15">
    <source>
        <dbReference type="Proteomes" id="UP000199513"/>
    </source>
</evidence>
<organism evidence="14 15">
    <name type="scientific">Thermoflexibacter ruber</name>
    <dbReference type="NCBI Taxonomy" id="1003"/>
    <lineage>
        <taxon>Bacteria</taxon>
        <taxon>Pseudomonadati</taxon>
        <taxon>Bacteroidota</taxon>
        <taxon>Cytophagia</taxon>
        <taxon>Cytophagales</taxon>
        <taxon>Thermoflexibacteraceae</taxon>
        <taxon>Thermoflexibacter</taxon>
    </lineage>
</organism>
<dbReference type="PROSITE" id="PS01070">
    <property type="entry name" value="NUCLEASE_NON_SPEC"/>
    <property type="match status" value="1"/>
</dbReference>
<reference evidence="15" key="1">
    <citation type="submission" date="2016-10" db="EMBL/GenBank/DDBJ databases">
        <authorList>
            <person name="Varghese N."/>
            <person name="Submissions S."/>
        </authorList>
    </citation>
    <scope>NUCLEOTIDE SEQUENCE [LARGE SCALE GENOMIC DNA]</scope>
    <source>
        <strain>GEY</strain>
        <strain evidence="15">DSM 9560</strain>
    </source>
</reference>
<dbReference type="Gene3D" id="3.40.570.10">
    <property type="entry name" value="Extracellular Endonuclease, subunit A"/>
    <property type="match status" value="1"/>
</dbReference>
<keyword evidence="4 9" id="KW-0479">Metal-binding</keyword>
<evidence type="ECO:0000256" key="8">
    <source>
        <dbReference type="PIRSR" id="PIRSR640255-1"/>
    </source>
</evidence>
<evidence type="ECO:0000256" key="2">
    <source>
        <dbReference type="ARBA" id="ARBA00010052"/>
    </source>
</evidence>
<evidence type="ECO:0000256" key="3">
    <source>
        <dbReference type="ARBA" id="ARBA00022722"/>
    </source>
</evidence>
<dbReference type="Pfam" id="PF01223">
    <property type="entry name" value="Endonuclease_NS"/>
    <property type="match status" value="1"/>
</dbReference>
<dbReference type="RefSeq" id="WP_091540070.1">
    <property type="nucleotide sequence ID" value="NZ_FONY01000004.1"/>
</dbReference>
<keyword evidence="6 10" id="KW-0378">Hydrolase</keyword>
<evidence type="ECO:0000256" key="1">
    <source>
        <dbReference type="ARBA" id="ARBA00001946"/>
    </source>
</evidence>
<sequence length="295" mass="34081">MARRRKTKGSFFGIQIKKWIVVLLIGAFLYFTYQKDFLTEFLNLYQEIIGEKIDNINKGQNIKKQDDVIFPVSLATCQIIIQTYYTVCYDEKHEQPAWVAYVLLDSYLEKNTSREGNQFKPDEKVSTGSALPADYTGSGYDRGHLAPAADFKFAQNALDETFFMSNISPQAPQFNRGIWSDLEQRVRFWAKKEKQLHIVTGAVLKNDLPKIGKKNKISVPERFYKIILDLQEPEIKAIAFLMKNEGSNQPLQSFVVSIDEIERITGIDFFPALPDELENRLEASIDINKWFKSRR</sequence>
<keyword evidence="5 10" id="KW-0255">Endonuclease</keyword>
<protein>
    <recommendedName>
        <fullName evidence="10">Endonuclease</fullName>
        <ecNumber evidence="10">3.1.30.-</ecNumber>
    </recommendedName>
</protein>
<evidence type="ECO:0000259" key="13">
    <source>
        <dbReference type="SMART" id="SM00892"/>
    </source>
</evidence>
<feature type="domain" description="DNA/RNA non-specific endonuclease/pyrophosphatase/phosphodiesterase" evidence="13">
    <location>
        <begin position="81"/>
        <end position="276"/>
    </location>
</feature>
<keyword evidence="11" id="KW-0472">Membrane</keyword>
<evidence type="ECO:0000259" key="12">
    <source>
        <dbReference type="SMART" id="SM00477"/>
    </source>
</evidence>
<evidence type="ECO:0000256" key="7">
    <source>
        <dbReference type="ARBA" id="ARBA00022842"/>
    </source>
</evidence>
<dbReference type="GO" id="GO:0004519">
    <property type="term" value="F:endonuclease activity"/>
    <property type="evidence" value="ECO:0007669"/>
    <property type="project" value="UniProtKB-UniRule"/>
</dbReference>
<dbReference type="SUPFAM" id="SSF54060">
    <property type="entry name" value="His-Me finger endonucleases"/>
    <property type="match status" value="1"/>
</dbReference>
<feature type="active site" description="Proton acceptor" evidence="8">
    <location>
        <position position="144"/>
    </location>
</feature>
<evidence type="ECO:0000256" key="6">
    <source>
        <dbReference type="ARBA" id="ARBA00022801"/>
    </source>
</evidence>
<keyword evidence="7" id="KW-0460">Magnesium</keyword>
<dbReference type="InterPro" id="IPR001604">
    <property type="entry name" value="Endo_G_ENPP1-like_dom"/>
</dbReference>
<evidence type="ECO:0000313" key="14">
    <source>
        <dbReference type="EMBL" id="SFE64277.1"/>
    </source>
</evidence>
<dbReference type="SMART" id="SM00892">
    <property type="entry name" value="Endonuclease_NS"/>
    <property type="match status" value="1"/>
</dbReference>
<dbReference type="InterPro" id="IPR020821">
    <property type="entry name" value="ENPP1-3/EXOG-like_nuc-like"/>
</dbReference>
<keyword evidence="15" id="KW-1185">Reference proteome</keyword>
<feature type="transmembrane region" description="Helical" evidence="11">
    <location>
        <begin position="12"/>
        <end position="33"/>
    </location>
</feature>
<proteinExistence type="inferred from homology"/>
<comment type="cofactor">
    <cofactor evidence="1 10">
        <name>Mg(2+)</name>
        <dbReference type="ChEBI" id="CHEBI:18420"/>
    </cofactor>
</comment>
<dbReference type="AlphaFoldDB" id="A0A1I2C7J5"/>
<dbReference type="EC" id="3.1.30.-" evidence="10"/>
<dbReference type="InterPro" id="IPR044929">
    <property type="entry name" value="DNA/RNA_non-sp_Endonuclease_sf"/>
</dbReference>
<comment type="similarity">
    <text evidence="2 10">Belongs to the DNA/RNA non-specific endonuclease family.</text>
</comment>
<dbReference type="SMART" id="SM00477">
    <property type="entry name" value="NUC"/>
    <property type="match status" value="1"/>
</dbReference>
<dbReference type="PANTHER" id="PTHR13966">
    <property type="entry name" value="ENDONUCLEASE RELATED"/>
    <property type="match status" value="1"/>
</dbReference>
<feature type="binding site" evidence="9">
    <location>
        <position position="175"/>
    </location>
    <ligand>
        <name>Mg(2+)</name>
        <dbReference type="ChEBI" id="CHEBI:18420"/>
        <note>catalytic</note>
    </ligand>
</feature>
<accession>A0A1I2C7J5</accession>
<dbReference type="GO" id="GO:0003676">
    <property type="term" value="F:nucleic acid binding"/>
    <property type="evidence" value="ECO:0007669"/>
    <property type="project" value="InterPro"/>
</dbReference>
<dbReference type="OrthoDB" id="9811262at2"/>